<name>A0A183IJN5_9BILA</name>
<dbReference type="SUPFAM" id="SSF47095">
    <property type="entry name" value="HMG-box"/>
    <property type="match status" value="1"/>
</dbReference>
<protein>
    <submittedName>
        <fullName evidence="3">HMG box domain-containing protein</fullName>
    </submittedName>
</protein>
<dbReference type="Proteomes" id="UP000270296">
    <property type="component" value="Unassembled WGS sequence"/>
</dbReference>
<reference evidence="1 2" key="2">
    <citation type="submission" date="2018-11" db="EMBL/GenBank/DDBJ databases">
        <authorList>
            <consortium name="Pathogen Informatics"/>
        </authorList>
    </citation>
    <scope>NUCLEOTIDE SEQUENCE [LARGE SCALE GENOMIC DNA]</scope>
</reference>
<dbReference type="WBParaSite" id="SBAD_0000400201-mRNA-1">
    <property type="protein sequence ID" value="SBAD_0000400201-mRNA-1"/>
    <property type="gene ID" value="SBAD_0000400201"/>
</dbReference>
<dbReference type="InterPro" id="IPR036910">
    <property type="entry name" value="HMG_box_dom_sf"/>
</dbReference>
<dbReference type="Gene3D" id="1.10.30.10">
    <property type="entry name" value="High mobility group box domain"/>
    <property type="match status" value="1"/>
</dbReference>
<dbReference type="EMBL" id="UZAM01007974">
    <property type="protein sequence ID" value="VDP02508.1"/>
    <property type="molecule type" value="Genomic_DNA"/>
</dbReference>
<organism evidence="3">
    <name type="scientific">Soboliphyme baturini</name>
    <dbReference type="NCBI Taxonomy" id="241478"/>
    <lineage>
        <taxon>Eukaryota</taxon>
        <taxon>Metazoa</taxon>
        <taxon>Ecdysozoa</taxon>
        <taxon>Nematoda</taxon>
        <taxon>Enoplea</taxon>
        <taxon>Dorylaimia</taxon>
        <taxon>Dioctophymatida</taxon>
        <taxon>Dioctophymatoidea</taxon>
        <taxon>Soboliphymatidae</taxon>
        <taxon>Soboliphyme</taxon>
    </lineage>
</organism>
<accession>A0A183IJN5</accession>
<evidence type="ECO:0000313" key="2">
    <source>
        <dbReference type="Proteomes" id="UP000270296"/>
    </source>
</evidence>
<evidence type="ECO:0000313" key="3">
    <source>
        <dbReference type="WBParaSite" id="SBAD_0000400201-mRNA-1"/>
    </source>
</evidence>
<reference evidence="3" key="1">
    <citation type="submission" date="2016-06" db="UniProtKB">
        <authorList>
            <consortium name="WormBaseParasite"/>
        </authorList>
    </citation>
    <scope>IDENTIFICATION</scope>
</reference>
<evidence type="ECO:0000313" key="1">
    <source>
        <dbReference type="EMBL" id="VDP02508.1"/>
    </source>
</evidence>
<keyword evidence="2" id="KW-1185">Reference proteome</keyword>
<sequence length="254" mass="30166">MRSYNFPDSPPFSGYSLFCKQRLQKIAVTGMDKEERLVELRNCSVKWHELTGVEQDQFREQAAEMKRNYSISIITWLKDMESKNMHKVIARMFEMIRLLPRYVQLIRTSVLLHRKCMQKVYKCPEVETRSGFSLFCQSRAKNKFQVQSEPQPVTETEPTTSDESLDVKRRVAIQKYLTEWRNSPNQIRAKFYSEALQRRQQTTKDYQLWLESMQEQNMSSVLEIFLKQDALLSMLKLDYPKKLPKKQDQPSADQ</sequence>
<gene>
    <name evidence="1" type="ORF">SBAD_LOCUS3831</name>
</gene>
<proteinExistence type="predicted"/>
<dbReference type="AlphaFoldDB" id="A0A183IJN5"/>